<proteinExistence type="predicted"/>
<evidence type="ECO:0000313" key="2">
    <source>
        <dbReference type="EMBL" id="RIJ27503.1"/>
    </source>
</evidence>
<reference evidence="2 3" key="1">
    <citation type="submission" date="2018-08" db="EMBL/GenBank/DDBJ databases">
        <title>Henriciella mobilis sp. nov., isolated from seawater.</title>
        <authorList>
            <person name="Cheng H."/>
            <person name="Wu Y.-H."/>
            <person name="Xu X.-W."/>
            <person name="Guo L.-L."/>
        </authorList>
    </citation>
    <scope>NUCLEOTIDE SEQUENCE [LARGE SCALE GENOMIC DNA]</scope>
    <source>
        <strain evidence="2 3">CCUG67844</strain>
    </source>
</reference>
<dbReference type="RefSeq" id="WP_119454880.1">
    <property type="nucleotide sequence ID" value="NZ_QWGA01000008.1"/>
</dbReference>
<keyword evidence="1" id="KW-0732">Signal</keyword>
<sequence length="557" mass="60709">MNISRYLLAFLALTLFAGLAVSQTGEDVETPRADVVLERQGDELAAVWTLSEPVESVSFQGWVEADERIRLWVPQGDDWQFDGVVLARVGGSAFDSFELRMKPSDQFYDRRYVPVLRIGEAGWTVLSEGLSLSGYETFMAASRMADGEVFLAANERRASGESVAAATGGFVYIGPEDHVTDDHATVIAGPDIPGWLRGKFVADIDAISETLTDRFTEPPPAPPVLIMTYREGDGASFKGSSLGRFITLHVRGFDLDPSDDDFMGRMKSLALHETVHVWVGQLYSSSENAEQSWVHEGAAEYISMRAGMDEAHLRADIEEKINQCQRALVRRPLTTTRYGSRGRAPYDCGALVQLIAEAASLQHGGGDILTIWKDVFARAGEDRTFDSATFKAAASEAGGEAFARRMDMFAQGMNAEEWSAFLIGLSEIGVEVELLAPTAPHPDDFQLAGTALGALQRDVCQNQVSLYQREDHYWTDISEHCGGQLPGNPQLRQLNGIDLVDAPGAAYAEMRRACSAGEAIVLGQLNGEELAPISCGEWMTNLPALAVVRALPELPPL</sequence>
<dbReference type="OrthoDB" id="7623950at2"/>
<evidence type="ECO:0008006" key="4">
    <source>
        <dbReference type="Google" id="ProtNLM"/>
    </source>
</evidence>
<protein>
    <recommendedName>
        <fullName evidence="4">Peptidase M61 catalytic domain-containing protein</fullName>
    </recommendedName>
</protein>
<name>A0A399R9N9_9PROT</name>
<dbReference type="Proteomes" id="UP000265845">
    <property type="component" value="Unassembled WGS sequence"/>
</dbReference>
<comment type="caution">
    <text evidence="2">The sequence shown here is derived from an EMBL/GenBank/DDBJ whole genome shotgun (WGS) entry which is preliminary data.</text>
</comment>
<feature type="signal peptide" evidence="1">
    <location>
        <begin position="1"/>
        <end position="22"/>
    </location>
</feature>
<evidence type="ECO:0000313" key="3">
    <source>
        <dbReference type="Proteomes" id="UP000265845"/>
    </source>
</evidence>
<gene>
    <name evidence="2" type="ORF">D1222_13990</name>
</gene>
<feature type="chain" id="PRO_5017181604" description="Peptidase M61 catalytic domain-containing protein" evidence="1">
    <location>
        <begin position="23"/>
        <end position="557"/>
    </location>
</feature>
<dbReference type="AlphaFoldDB" id="A0A399R9N9"/>
<keyword evidence="3" id="KW-1185">Reference proteome</keyword>
<dbReference type="EMBL" id="QWGA01000008">
    <property type="protein sequence ID" value="RIJ27503.1"/>
    <property type="molecule type" value="Genomic_DNA"/>
</dbReference>
<accession>A0A399R9N9</accession>
<organism evidence="2 3">
    <name type="scientific">Henriciella algicola</name>
    <dbReference type="NCBI Taxonomy" id="1608422"/>
    <lineage>
        <taxon>Bacteria</taxon>
        <taxon>Pseudomonadati</taxon>
        <taxon>Pseudomonadota</taxon>
        <taxon>Alphaproteobacteria</taxon>
        <taxon>Hyphomonadales</taxon>
        <taxon>Hyphomonadaceae</taxon>
        <taxon>Henriciella</taxon>
    </lineage>
</organism>
<evidence type="ECO:0000256" key="1">
    <source>
        <dbReference type="SAM" id="SignalP"/>
    </source>
</evidence>